<sequence>MILSSFYQILLILFSVVHSVQPNEDPFLERHFKPLTIKLLKLYPKSEEEYKVSAQQVKDIRNCFILYFVAADKNFPDLNSILDVGTRCILFTIMRSSRIDWVSFQDEKPTRRELQDRIFREYKLKAEIGKVQYFSRPSLSSQPDVLAVKWIHNHQPTESISSVIAETTEREEKNSVKTTHSYGGSVTAGLSIPLTKFSVTASVGYKGSTSHEEENGVKKTFNLEDTVSVPPNSTVKVVWNFIQKQEASEWRAPIYVSGAAAIKFQSSGYTIDIRLLPLGELAKFFKEFTSKDTKTLQVNVEGVWLSSSGQSNVKVFQFPIKPDNQGLLLQDCPSR</sequence>
<keyword evidence="1" id="KW-0732">Signal</keyword>
<proteinExistence type="predicted"/>
<dbReference type="EMBL" id="GGNE01000347">
    <property type="protein sequence ID" value="MIC88888.1"/>
    <property type="molecule type" value="Transcribed_RNA"/>
</dbReference>
<reference evidence="2" key="1">
    <citation type="journal article" date="2018" name="Toxicon">
        <title>Venom-gland transcriptomics and venom proteomics of the giant Florida blue centipede, Scolopendra viridis.</title>
        <authorList>
            <person name="Ward M.J."/>
            <person name="Rokyta D.R."/>
        </authorList>
    </citation>
    <scope>NUCLEOTIDE SEQUENCE</scope>
    <source>
        <tissue evidence="2">Venom gland</tissue>
    </source>
</reference>
<protein>
    <submittedName>
        <fullName evidence="2">Scol-BPFTx</fullName>
    </submittedName>
</protein>
<feature type="signal peptide" evidence="1">
    <location>
        <begin position="1"/>
        <end position="19"/>
    </location>
</feature>
<organism evidence="2">
    <name type="scientific">Scolopendra viridis</name>
    <name type="common">Giant centipede</name>
    <dbReference type="NCBI Taxonomy" id="118503"/>
    <lineage>
        <taxon>Eukaryota</taxon>
        <taxon>Metazoa</taxon>
        <taxon>Ecdysozoa</taxon>
        <taxon>Arthropoda</taxon>
        <taxon>Myriapoda</taxon>
        <taxon>Chilopoda</taxon>
        <taxon>Pleurostigmophora</taxon>
        <taxon>Scolopendromorpha</taxon>
        <taxon>Scolopendridae</taxon>
        <taxon>Scolopendra</taxon>
    </lineage>
</organism>
<name>A0A4D5RAM1_SCOVI</name>
<dbReference type="Gene3D" id="2.170.15.10">
    <property type="entry name" value="Proaerolysin, chain A, domain 3"/>
    <property type="match status" value="1"/>
</dbReference>
<accession>A0A4D5RAM1</accession>
<gene>
    <name evidence="2" type="primary">Scol-BPFTx</name>
</gene>
<evidence type="ECO:0000313" key="2">
    <source>
        <dbReference type="EMBL" id="MIC88888.1"/>
    </source>
</evidence>
<dbReference type="AlphaFoldDB" id="A0A4D5RAM1"/>
<dbReference type="SUPFAM" id="SSF56973">
    <property type="entry name" value="Aerolisin/ETX pore-forming domain"/>
    <property type="match status" value="1"/>
</dbReference>
<feature type="chain" id="PRO_5020027188" evidence="1">
    <location>
        <begin position="20"/>
        <end position="335"/>
    </location>
</feature>
<evidence type="ECO:0000256" key="1">
    <source>
        <dbReference type="SAM" id="SignalP"/>
    </source>
</evidence>